<reference evidence="2" key="2">
    <citation type="submission" date="2015-01" db="EMBL/GenBank/DDBJ databases">
        <title>Evolutionary Origins and Diversification of the Mycorrhizal Mutualists.</title>
        <authorList>
            <consortium name="DOE Joint Genome Institute"/>
            <consortium name="Mycorrhizal Genomics Consortium"/>
            <person name="Kohler A."/>
            <person name="Kuo A."/>
            <person name="Nagy L.G."/>
            <person name="Floudas D."/>
            <person name="Copeland A."/>
            <person name="Barry K.W."/>
            <person name="Cichocki N."/>
            <person name="Veneault-Fourrey C."/>
            <person name="LaButti K."/>
            <person name="Lindquist E.A."/>
            <person name="Lipzen A."/>
            <person name="Lundell T."/>
            <person name="Morin E."/>
            <person name="Murat C."/>
            <person name="Riley R."/>
            <person name="Ohm R."/>
            <person name="Sun H."/>
            <person name="Tunlid A."/>
            <person name="Henrissat B."/>
            <person name="Grigoriev I.V."/>
            <person name="Hibbett D.S."/>
            <person name="Martin F."/>
        </authorList>
    </citation>
    <scope>NUCLEOTIDE SEQUENCE [LARGE SCALE GENOMIC DNA]</scope>
    <source>
        <strain evidence="2">UH-Slu-Lm8-n1</strain>
    </source>
</reference>
<evidence type="ECO:0000313" key="1">
    <source>
        <dbReference type="EMBL" id="KIK33909.1"/>
    </source>
</evidence>
<name>A0A0D0A6W9_9AGAM</name>
<dbReference type="HOGENOM" id="CLU_1876807_0_0_1"/>
<dbReference type="AlphaFoldDB" id="A0A0D0A6W9"/>
<keyword evidence="2" id="KW-1185">Reference proteome</keyword>
<proteinExistence type="predicted"/>
<dbReference type="OrthoDB" id="2660643at2759"/>
<dbReference type="EMBL" id="KN835844">
    <property type="protein sequence ID" value="KIK33909.1"/>
    <property type="molecule type" value="Genomic_DNA"/>
</dbReference>
<reference evidence="1 2" key="1">
    <citation type="submission" date="2014-04" db="EMBL/GenBank/DDBJ databases">
        <authorList>
            <consortium name="DOE Joint Genome Institute"/>
            <person name="Kuo A."/>
            <person name="Ruytinx J."/>
            <person name="Rineau F."/>
            <person name="Colpaert J."/>
            <person name="Kohler A."/>
            <person name="Nagy L.G."/>
            <person name="Floudas D."/>
            <person name="Copeland A."/>
            <person name="Barry K.W."/>
            <person name="Cichocki N."/>
            <person name="Veneault-Fourrey C."/>
            <person name="LaButti K."/>
            <person name="Lindquist E.A."/>
            <person name="Lipzen A."/>
            <person name="Lundell T."/>
            <person name="Morin E."/>
            <person name="Murat C."/>
            <person name="Sun H."/>
            <person name="Tunlid A."/>
            <person name="Henrissat B."/>
            <person name="Grigoriev I.V."/>
            <person name="Hibbett D.S."/>
            <person name="Martin F."/>
            <person name="Nordberg H.P."/>
            <person name="Cantor M.N."/>
            <person name="Hua S.X."/>
        </authorList>
    </citation>
    <scope>NUCLEOTIDE SEQUENCE [LARGE SCALE GENOMIC DNA]</scope>
    <source>
        <strain evidence="1 2">UH-Slu-Lm8-n1</strain>
    </source>
</reference>
<dbReference type="InParanoid" id="A0A0D0A6W9"/>
<organism evidence="1 2">
    <name type="scientific">Suillus luteus UH-Slu-Lm8-n1</name>
    <dbReference type="NCBI Taxonomy" id="930992"/>
    <lineage>
        <taxon>Eukaryota</taxon>
        <taxon>Fungi</taxon>
        <taxon>Dikarya</taxon>
        <taxon>Basidiomycota</taxon>
        <taxon>Agaricomycotina</taxon>
        <taxon>Agaricomycetes</taxon>
        <taxon>Agaricomycetidae</taxon>
        <taxon>Boletales</taxon>
        <taxon>Suillineae</taxon>
        <taxon>Suillaceae</taxon>
        <taxon>Suillus</taxon>
    </lineage>
</organism>
<gene>
    <name evidence="1" type="ORF">CY34DRAFT_18072</name>
</gene>
<evidence type="ECO:0000313" key="2">
    <source>
        <dbReference type="Proteomes" id="UP000054485"/>
    </source>
</evidence>
<dbReference type="Proteomes" id="UP000054485">
    <property type="component" value="Unassembled WGS sequence"/>
</dbReference>
<sequence>MSDNHTVTACLLSFANENGFVDIQLQNNHYDHHDISSAAKKYFSPGAHLGEARITFSSGGQPEDEPYDMVILYDQDLHGTKTCPYLAFKVINKDKMTSIGREHYMDLMKAVEFIIAKIKPRNKDGNTSTSAEHSSV</sequence>
<accession>A0A0D0A6W9</accession>
<protein>
    <submittedName>
        <fullName evidence="1">Uncharacterized protein</fullName>
    </submittedName>
</protein>